<dbReference type="Gene3D" id="1.10.10.10">
    <property type="entry name" value="Winged helix-like DNA-binding domain superfamily/Winged helix DNA-binding domain"/>
    <property type="match status" value="1"/>
</dbReference>
<dbReference type="EMBL" id="DXCV01000024">
    <property type="protein sequence ID" value="HIY87595.1"/>
    <property type="molecule type" value="Genomic_DNA"/>
</dbReference>
<sequence length="74" mass="8582">MDAQSIGKNAGIVWRLLDHNRKWEYNELKEATGLSDRDLNAAIGWLAREDKIQFETGKKDGHDYLYLELNLYIG</sequence>
<protein>
    <submittedName>
        <fullName evidence="1">Winged helix-turn-helix domain-containing protein</fullName>
    </submittedName>
</protein>
<name>A0A9D2CKP6_9BACE</name>
<dbReference type="Pfam" id="PF10771">
    <property type="entry name" value="DUF2582"/>
    <property type="match status" value="1"/>
</dbReference>
<evidence type="ECO:0000313" key="2">
    <source>
        <dbReference type="Proteomes" id="UP000886851"/>
    </source>
</evidence>
<dbReference type="AlphaFoldDB" id="A0A9D2CKP6"/>
<reference evidence="1" key="2">
    <citation type="submission" date="2021-04" db="EMBL/GenBank/DDBJ databases">
        <authorList>
            <person name="Gilroy R."/>
        </authorList>
    </citation>
    <scope>NUCLEOTIDE SEQUENCE</scope>
    <source>
        <strain evidence="1">Gambia2-208</strain>
    </source>
</reference>
<accession>A0A9D2CKP6</accession>
<dbReference type="InterPro" id="IPR036388">
    <property type="entry name" value="WH-like_DNA-bd_sf"/>
</dbReference>
<proteinExistence type="predicted"/>
<comment type="caution">
    <text evidence="1">The sequence shown here is derived from an EMBL/GenBank/DDBJ whole genome shotgun (WGS) entry which is preliminary data.</text>
</comment>
<evidence type="ECO:0000313" key="1">
    <source>
        <dbReference type="EMBL" id="HIY87595.1"/>
    </source>
</evidence>
<gene>
    <name evidence="1" type="ORF">H9824_02680</name>
</gene>
<dbReference type="Proteomes" id="UP000886851">
    <property type="component" value="Unassembled WGS sequence"/>
</dbReference>
<reference evidence="1" key="1">
    <citation type="journal article" date="2021" name="PeerJ">
        <title>Extensive microbial diversity within the chicken gut microbiome revealed by metagenomics and culture.</title>
        <authorList>
            <person name="Gilroy R."/>
            <person name="Ravi A."/>
            <person name="Getino M."/>
            <person name="Pursley I."/>
            <person name="Horton D.L."/>
            <person name="Alikhan N.F."/>
            <person name="Baker D."/>
            <person name="Gharbi K."/>
            <person name="Hall N."/>
            <person name="Watson M."/>
            <person name="Adriaenssens E.M."/>
            <person name="Foster-Nyarko E."/>
            <person name="Jarju S."/>
            <person name="Secka A."/>
            <person name="Antonio M."/>
            <person name="Oren A."/>
            <person name="Chaudhuri R.R."/>
            <person name="La Ragione R."/>
            <person name="Hildebrand F."/>
            <person name="Pallen M.J."/>
        </authorList>
    </citation>
    <scope>NUCLEOTIDE SEQUENCE</scope>
    <source>
        <strain evidence="1">Gambia2-208</strain>
    </source>
</reference>
<organism evidence="1 2">
    <name type="scientific">Candidatus Bacteroides pullicola</name>
    <dbReference type="NCBI Taxonomy" id="2838475"/>
    <lineage>
        <taxon>Bacteria</taxon>
        <taxon>Pseudomonadati</taxon>
        <taxon>Bacteroidota</taxon>
        <taxon>Bacteroidia</taxon>
        <taxon>Bacteroidales</taxon>
        <taxon>Bacteroidaceae</taxon>
        <taxon>Bacteroides</taxon>
    </lineage>
</organism>
<dbReference type="InterPro" id="IPR019707">
    <property type="entry name" value="DUF2582"/>
</dbReference>